<dbReference type="SUPFAM" id="SSF57667">
    <property type="entry name" value="beta-beta-alpha zinc fingers"/>
    <property type="match status" value="2"/>
</dbReference>
<evidence type="ECO:0000259" key="5">
    <source>
        <dbReference type="PROSITE" id="PS50157"/>
    </source>
</evidence>
<dbReference type="PROSITE" id="PS50157">
    <property type="entry name" value="ZINC_FINGER_C2H2_2"/>
    <property type="match status" value="2"/>
</dbReference>
<evidence type="ECO:0000256" key="2">
    <source>
        <dbReference type="ARBA" id="ARBA00022771"/>
    </source>
</evidence>
<evidence type="ECO:0000256" key="1">
    <source>
        <dbReference type="ARBA" id="ARBA00022723"/>
    </source>
</evidence>
<name>A0A9P6PPL7_9FUNG</name>
<dbReference type="PROSITE" id="PS00028">
    <property type="entry name" value="ZINC_FINGER_C2H2_1"/>
    <property type="match status" value="2"/>
</dbReference>
<evidence type="ECO:0000256" key="4">
    <source>
        <dbReference type="PROSITE-ProRule" id="PRU00042"/>
    </source>
</evidence>
<protein>
    <recommendedName>
        <fullName evidence="5">C2H2-type domain-containing protein</fullName>
    </recommendedName>
</protein>
<gene>
    <name evidence="6" type="ORF">BG011_009218</name>
</gene>
<dbReference type="EMBL" id="JAAAJA010000806">
    <property type="protein sequence ID" value="KAG0249517.1"/>
    <property type="molecule type" value="Genomic_DNA"/>
</dbReference>
<proteinExistence type="predicted"/>
<organism evidence="6 7">
    <name type="scientific">Mortierella polycephala</name>
    <dbReference type="NCBI Taxonomy" id="41804"/>
    <lineage>
        <taxon>Eukaryota</taxon>
        <taxon>Fungi</taxon>
        <taxon>Fungi incertae sedis</taxon>
        <taxon>Mucoromycota</taxon>
        <taxon>Mortierellomycotina</taxon>
        <taxon>Mortierellomycetes</taxon>
        <taxon>Mortierellales</taxon>
        <taxon>Mortierellaceae</taxon>
        <taxon>Mortierella</taxon>
    </lineage>
</organism>
<dbReference type="InterPro" id="IPR036236">
    <property type="entry name" value="Znf_C2H2_sf"/>
</dbReference>
<sequence length="385" mass="43210">MDSTPRFMDTASINLSIELCLFDDDCTQSVFPSSAIQSTSTNGNVFNYVADEQIMNNTGYTFPSALATVPWDITSSKQEQHFGNFLPVSNIDFTPELSPSMGYSTPAMNTNKSPFAFDTLGLDELGASPMVGWQSPLDEPFGSQQSQESSDFDLAMDVNQNSFMSAQRDFQLFPDNAPSVSSLEQLLMTPVPTENDLPMIEESPIESDLDCFTPMDSAATSPAMSDYSELFGTPFISGTPSKYKPPRRLRRRRMTSEEAARIIPDESKDDPEAKPRFKCEICNKTFSRPFNLRSHRTTHAGIKPFTCTYANELGNVCDWSFARRHDLERHMRSRHSTEKLFKCKTCGTECGRNDAFKRHLQRHAACGLAALQEQQNQGINLENRR</sequence>
<comment type="caution">
    <text evidence="6">The sequence shown here is derived from an EMBL/GenBank/DDBJ whole genome shotgun (WGS) entry which is preliminary data.</text>
</comment>
<dbReference type="InterPro" id="IPR013087">
    <property type="entry name" value="Znf_C2H2_type"/>
</dbReference>
<dbReference type="GO" id="GO:0008270">
    <property type="term" value="F:zinc ion binding"/>
    <property type="evidence" value="ECO:0007669"/>
    <property type="project" value="UniProtKB-KW"/>
</dbReference>
<dbReference type="AlphaFoldDB" id="A0A9P6PPL7"/>
<dbReference type="Pfam" id="PF00096">
    <property type="entry name" value="zf-C2H2"/>
    <property type="match status" value="3"/>
</dbReference>
<dbReference type="PANTHER" id="PTHR23235:SF120">
    <property type="entry name" value="KRUPPEL-LIKE FACTOR 15"/>
    <property type="match status" value="1"/>
</dbReference>
<dbReference type="OrthoDB" id="4748970at2759"/>
<dbReference type="PANTHER" id="PTHR23235">
    <property type="entry name" value="KRUEPPEL-LIKE TRANSCRIPTION FACTOR"/>
    <property type="match status" value="1"/>
</dbReference>
<dbReference type="SMART" id="SM00355">
    <property type="entry name" value="ZnF_C2H2"/>
    <property type="match status" value="3"/>
</dbReference>
<evidence type="ECO:0000313" key="6">
    <source>
        <dbReference type="EMBL" id="KAG0249517.1"/>
    </source>
</evidence>
<dbReference type="Proteomes" id="UP000726737">
    <property type="component" value="Unassembled WGS sequence"/>
</dbReference>
<dbReference type="Gene3D" id="3.30.160.60">
    <property type="entry name" value="Classic Zinc Finger"/>
    <property type="match status" value="2"/>
</dbReference>
<dbReference type="GO" id="GO:0000978">
    <property type="term" value="F:RNA polymerase II cis-regulatory region sequence-specific DNA binding"/>
    <property type="evidence" value="ECO:0007669"/>
    <property type="project" value="TreeGrafter"/>
</dbReference>
<feature type="domain" description="C2H2-type" evidence="5">
    <location>
        <begin position="277"/>
        <end position="304"/>
    </location>
</feature>
<evidence type="ECO:0000256" key="3">
    <source>
        <dbReference type="ARBA" id="ARBA00022833"/>
    </source>
</evidence>
<keyword evidence="7" id="KW-1185">Reference proteome</keyword>
<keyword evidence="1" id="KW-0479">Metal-binding</keyword>
<evidence type="ECO:0000313" key="7">
    <source>
        <dbReference type="Proteomes" id="UP000726737"/>
    </source>
</evidence>
<keyword evidence="3" id="KW-0862">Zinc</keyword>
<accession>A0A9P6PPL7</accession>
<keyword evidence="2 4" id="KW-0863">Zinc-finger</keyword>
<reference evidence="6" key="1">
    <citation type="journal article" date="2020" name="Fungal Divers.">
        <title>Resolving the Mortierellaceae phylogeny through synthesis of multi-gene phylogenetics and phylogenomics.</title>
        <authorList>
            <person name="Vandepol N."/>
            <person name="Liber J."/>
            <person name="Desiro A."/>
            <person name="Na H."/>
            <person name="Kennedy M."/>
            <person name="Barry K."/>
            <person name="Grigoriev I.V."/>
            <person name="Miller A.N."/>
            <person name="O'Donnell K."/>
            <person name="Stajich J.E."/>
            <person name="Bonito G."/>
        </authorList>
    </citation>
    <scope>NUCLEOTIDE SEQUENCE</scope>
    <source>
        <strain evidence="6">KOD948</strain>
    </source>
</reference>
<dbReference type="GO" id="GO:0000981">
    <property type="term" value="F:DNA-binding transcription factor activity, RNA polymerase II-specific"/>
    <property type="evidence" value="ECO:0007669"/>
    <property type="project" value="TreeGrafter"/>
</dbReference>
<feature type="domain" description="C2H2-type" evidence="5">
    <location>
        <begin position="305"/>
        <end position="340"/>
    </location>
</feature>